<dbReference type="KEGG" id="ccro:CMC5_020690"/>
<protein>
    <recommendedName>
        <fullName evidence="1">Glycosyltransferase subfamily 4-like N-terminal domain-containing protein</fullName>
    </recommendedName>
</protein>
<accession>A0A0K1EAL6</accession>
<keyword evidence="3" id="KW-1185">Reference proteome</keyword>
<dbReference type="Gene3D" id="3.40.50.2000">
    <property type="entry name" value="Glycogen Phosphorylase B"/>
    <property type="match status" value="2"/>
</dbReference>
<evidence type="ECO:0000313" key="2">
    <source>
        <dbReference type="EMBL" id="AKT37926.1"/>
    </source>
</evidence>
<evidence type="ECO:0000313" key="3">
    <source>
        <dbReference type="Proteomes" id="UP000067626"/>
    </source>
</evidence>
<dbReference type="PATRIC" id="fig|52.7.peg.2227"/>
<reference evidence="2 3" key="1">
    <citation type="submission" date="2015-07" db="EMBL/GenBank/DDBJ databases">
        <title>Genome analysis of myxobacterium Chondromyces crocatus Cm c5 reveals a high potential for natural compound synthesis and the genetic basis for the loss of fruiting body formation.</title>
        <authorList>
            <person name="Zaburannyi N."/>
            <person name="Bunk B."/>
            <person name="Maier J."/>
            <person name="Overmann J."/>
            <person name="Mueller R."/>
        </authorList>
    </citation>
    <scope>NUCLEOTIDE SEQUENCE [LARGE SCALE GENOMIC DNA]</scope>
    <source>
        <strain evidence="2 3">Cm c5</strain>
    </source>
</reference>
<proteinExistence type="predicted"/>
<dbReference type="AlphaFoldDB" id="A0A0K1EAL6"/>
<dbReference type="Pfam" id="PF13439">
    <property type="entry name" value="Glyco_transf_4"/>
    <property type="match status" value="1"/>
</dbReference>
<name>A0A0K1EAL6_CHOCO</name>
<dbReference type="GO" id="GO:0016757">
    <property type="term" value="F:glycosyltransferase activity"/>
    <property type="evidence" value="ECO:0007669"/>
    <property type="project" value="UniProtKB-ARBA"/>
</dbReference>
<feature type="domain" description="Glycosyltransferase subfamily 4-like N-terminal" evidence="1">
    <location>
        <begin position="58"/>
        <end position="261"/>
    </location>
</feature>
<dbReference type="Proteomes" id="UP000067626">
    <property type="component" value="Chromosome"/>
</dbReference>
<gene>
    <name evidence="2" type="ORF">CMC5_020690</name>
</gene>
<dbReference type="SUPFAM" id="SSF53756">
    <property type="entry name" value="UDP-Glycosyltransferase/glycogen phosphorylase"/>
    <property type="match status" value="1"/>
</dbReference>
<dbReference type="InterPro" id="IPR028098">
    <property type="entry name" value="Glyco_trans_4-like_N"/>
</dbReference>
<evidence type="ECO:0000259" key="1">
    <source>
        <dbReference type="Pfam" id="PF13439"/>
    </source>
</evidence>
<dbReference type="EMBL" id="CP012159">
    <property type="protein sequence ID" value="AKT37926.1"/>
    <property type="molecule type" value="Genomic_DNA"/>
</dbReference>
<dbReference type="STRING" id="52.CMC5_020690"/>
<organism evidence="2 3">
    <name type="scientific">Chondromyces crocatus</name>
    <dbReference type="NCBI Taxonomy" id="52"/>
    <lineage>
        <taxon>Bacteria</taxon>
        <taxon>Pseudomonadati</taxon>
        <taxon>Myxococcota</taxon>
        <taxon>Polyangia</taxon>
        <taxon>Polyangiales</taxon>
        <taxon>Polyangiaceae</taxon>
        <taxon>Chondromyces</taxon>
    </lineage>
</organism>
<sequence length="468" mass="51228">MEGQQPGASASCWNASMDATCWASRRIQGITSAPVRPFLLISPGFAPQAAVGVYRWVKIARHLPRLGWRPIVLAATFPEDPRDPALLDALPPEVEIVEDYLSPRLLALRGHREPPASGTLPERQLGGHRPFRHLGDRCVPHALHASTAAVELARRVGAEAVVVNAGPFSAIPVGLRVKEALGLPLVLDFRDPWSLHESGDDPTLPLADRARRAVVARLERRYLRRADHLVLNTRRTFDAYRARYPDLGDRFSFVRNCFDLDLYTPAPTAPPPPPDAPSAPARPLTLVHLGALRPDTAIDDLATALRRLIDTERLAPGEIVLRQIGRMSTVERDLFDSLGLSPFVEIVPPIPQGDVLTALRSAHLLVAKITAQITLRMNSKLYDYLASGMPILSIAANPEVDELLTHRPDHARVQPGDIDGITRVLADHLARHRATRALPEPAPAPEEHSAAAAAKRMAAILERVTPAR</sequence>